<keyword evidence="6 13" id="KW-0812">Transmembrane</keyword>
<gene>
    <name evidence="15" type="ordered locus">TEH_03900</name>
</gene>
<dbReference type="GO" id="GO:0004713">
    <property type="term" value="F:protein tyrosine kinase activity"/>
    <property type="evidence" value="ECO:0007669"/>
    <property type="project" value="TreeGrafter"/>
</dbReference>
<keyword evidence="5" id="KW-1003">Cell membrane</keyword>
<organism evidence="15 16">
    <name type="scientific">Tetragenococcus halophilus (strain DSM 20338 / JCM 20259 / NCIMB 9735 / NBRC 12172)</name>
    <name type="common">Pediococcus halophilus</name>
    <dbReference type="NCBI Taxonomy" id="945021"/>
    <lineage>
        <taxon>Bacteria</taxon>
        <taxon>Bacillati</taxon>
        <taxon>Bacillota</taxon>
        <taxon>Bacilli</taxon>
        <taxon>Lactobacillales</taxon>
        <taxon>Enterococcaceae</taxon>
        <taxon>Tetragenococcus</taxon>
    </lineage>
</organism>
<evidence type="ECO:0000256" key="2">
    <source>
        <dbReference type="ARBA" id="ARBA00005132"/>
    </source>
</evidence>
<dbReference type="AlphaFoldDB" id="A0AAN1SFC4"/>
<comment type="similarity">
    <text evidence="3">Belongs to the CpsC/CapA family.</text>
</comment>
<keyword evidence="10" id="KW-0270">Exopolysaccharide synthesis</keyword>
<feature type="compositionally biased region" description="Acidic residues" evidence="12">
    <location>
        <begin position="247"/>
        <end position="256"/>
    </location>
</feature>
<accession>A0AAN1SFC4</accession>
<evidence type="ECO:0000256" key="10">
    <source>
        <dbReference type="ARBA" id="ARBA00023169"/>
    </source>
</evidence>
<dbReference type="PANTHER" id="PTHR32309:SF13">
    <property type="entry name" value="FERRIC ENTEROBACTIN TRANSPORT PROTEIN FEPE"/>
    <property type="match status" value="1"/>
</dbReference>
<evidence type="ECO:0000256" key="1">
    <source>
        <dbReference type="ARBA" id="ARBA00004651"/>
    </source>
</evidence>
<evidence type="ECO:0000256" key="13">
    <source>
        <dbReference type="SAM" id="Phobius"/>
    </source>
</evidence>
<comment type="subcellular location">
    <subcellularLocation>
        <location evidence="1">Cell membrane</location>
        <topology evidence="1">Multi-pass membrane protein</topology>
    </subcellularLocation>
</comment>
<sequence>MEETISLSEIFDVLKKYWTTILTSLFAGLALAAVVTFFIMTPQYNSRAQMIVALPQDENSDESLNTVNYNLQMLNTYKDIIEEGDALAASMQDRLASDYGLDMTIREIKDSMEVEQSEESQMFSIVATGESAADAEHIANTAAEVFQDTVQDVLTNVDKITIVSRASASAKPASPNNMLNLAIGLILGLLVGIGLSFLMEVLDRTVKDSRYITDTLGMTVLGTVPKMSQKEIEETTKKLTKARQNNDDNDQGNDGDDVGRRSRTRV</sequence>
<feature type="domain" description="Polysaccharide chain length determinant N-terminal" evidence="14">
    <location>
        <begin position="3"/>
        <end position="89"/>
    </location>
</feature>
<dbReference type="Pfam" id="PF02706">
    <property type="entry name" value="Wzz"/>
    <property type="match status" value="1"/>
</dbReference>
<evidence type="ECO:0000259" key="14">
    <source>
        <dbReference type="Pfam" id="PF02706"/>
    </source>
</evidence>
<dbReference type="RefSeq" id="WP_014123786.1">
    <property type="nucleotide sequence ID" value="NC_016052.1"/>
</dbReference>
<comment type="function">
    <text evidence="11">Required for CpsD phosphorylation. Involved in the regulation of capsular polysaccharide biosynthesis. May be part of a complex that directs the coordinated polymerization and export to the cell surface of the capsular polysaccharide.</text>
</comment>
<dbReference type="EMBL" id="AP012046">
    <property type="protein sequence ID" value="BAK93717.1"/>
    <property type="molecule type" value="Genomic_DNA"/>
</dbReference>
<evidence type="ECO:0000256" key="6">
    <source>
        <dbReference type="ARBA" id="ARBA00022692"/>
    </source>
</evidence>
<dbReference type="KEGG" id="thl:TEH_03900"/>
<keyword evidence="8 13" id="KW-1133">Transmembrane helix</keyword>
<comment type="pathway">
    <text evidence="2">Capsule biogenesis; capsule polysaccharide biosynthesis.</text>
</comment>
<evidence type="ECO:0000256" key="9">
    <source>
        <dbReference type="ARBA" id="ARBA00023136"/>
    </source>
</evidence>
<evidence type="ECO:0000256" key="11">
    <source>
        <dbReference type="ARBA" id="ARBA00045736"/>
    </source>
</evidence>
<dbReference type="Proteomes" id="UP000002663">
    <property type="component" value="Chromosome"/>
</dbReference>
<dbReference type="PANTHER" id="PTHR32309">
    <property type="entry name" value="TYROSINE-PROTEIN KINASE"/>
    <property type="match status" value="1"/>
</dbReference>
<evidence type="ECO:0000313" key="16">
    <source>
        <dbReference type="Proteomes" id="UP000002663"/>
    </source>
</evidence>
<evidence type="ECO:0000313" key="15">
    <source>
        <dbReference type="EMBL" id="BAK93717.1"/>
    </source>
</evidence>
<evidence type="ECO:0000256" key="3">
    <source>
        <dbReference type="ARBA" id="ARBA00006683"/>
    </source>
</evidence>
<evidence type="ECO:0000256" key="12">
    <source>
        <dbReference type="SAM" id="MobiDB-lite"/>
    </source>
</evidence>
<name>A0AAN1SFC4_TETHN</name>
<feature type="transmembrane region" description="Helical" evidence="13">
    <location>
        <begin position="179"/>
        <end position="199"/>
    </location>
</feature>
<evidence type="ECO:0000256" key="7">
    <source>
        <dbReference type="ARBA" id="ARBA00022903"/>
    </source>
</evidence>
<keyword evidence="7" id="KW-0972">Capsule biogenesis/degradation</keyword>
<dbReference type="GO" id="GO:0000271">
    <property type="term" value="P:polysaccharide biosynthetic process"/>
    <property type="evidence" value="ECO:0007669"/>
    <property type="project" value="UniProtKB-KW"/>
</dbReference>
<evidence type="ECO:0000256" key="5">
    <source>
        <dbReference type="ARBA" id="ARBA00022475"/>
    </source>
</evidence>
<feature type="transmembrane region" description="Helical" evidence="13">
    <location>
        <begin position="17"/>
        <end position="40"/>
    </location>
</feature>
<dbReference type="InterPro" id="IPR003856">
    <property type="entry name" value="LPS_length_determ_N"/>
</dbReference>
<dbReference type="GeneID" id="64053343"/>
<dbReference type="InterPro" id="IPR050445">
    <property type="entry name" value="Bact_polysacc_biosynth/exp"/>
</dbReference>
<protein>
    <recommendedName>
        <fullName evidence="4">Capsular polysaccharide biosynthesis protein CpsC</fullName>
    </recommendedName>
</protein>
<evidence type="ECO:0000256" key="4">
    <source>
        <dbReference type="ARBA" id="ARBA00020739"/>
    </source>
</evidence>
<evidence type="ECO:0000256" key="8">
    <source>
        <dbReference type="ARBA" id="ARBA00022989"/>
    </source>
</evidence>
<proteinExistence type="inferred from homology"/>
<reference evidence="15 16" key="1">
    <citation type="submission" date="2011-01" db="EMBL/GenBank/DDBJ databases">
        <title>Whole genome sequence of Tetragenococcus halophilus NBRC 12172.</title>
        <authorList>
            <person name="Nakazawa H."/>
            <person name="Omata S."/>
            <person name="Koga C."/>
            <person name="Watanabe Y."/>
            <person name="Katano Y."/>
            <person name="Ito N."/>
            <person name="Tsukatani N."/>
            <person name="Ankai A."/>
            <person name="Oguchi A."/>
            <person name="Fukui S."/>
            <person name="Yashiro I."/>
            <person name="Kamata S."/>
            <person name="Hashimoto Y."/>
            <person name="Yamazaki J."/>
            <person name="Taguchi H."/>
            <person name="Tanaka A."/>
            <person name="Koyama T."/>
            <person name="Ichige A."/>
            <person name="Hanya Y."/>
            <person name="Tanikawa S."/>
            <person name="Yamazaki S."/>
            <person name="Fujita N."/>
        </authorList>
    </citation>
    <scope>NUCLEOTIDE SEQUENCE [LARGE SCALE GENOMIC DNA]</scope>
    <source>
        <strain evidence="16">DSM 20338 / JCM 20259 / NCIMB 9735 / NBRC 12172</strain>
    </source>
</reference>
<dbReference type="GO" id="GO:0005886">
    <property type="term" value="C:plasma membrane"/>
    <property type="evidence" value="ECO:0007669"/>
    <property type="project" value="UniProtKB-SubCell"/>
</dbReference>
<keyword evidence="9 13" id="KW-0472">Membrane</keyword>
<feature type="region of interest" description="Disordered" evidence="12">
    <location>
        <begin position="231"/>
        <end position="266"/>
    </location>
</feature>